<dbReference type="GO" id="GO:0016887">
    <property type="term" value="F:ATP hydrolysis activity"/>
    <property type="evidence" value="ECO:0007669"/>
    <property type="project" value="TreeGrafter"/>
</dbReference>
<dbReference type="PANTHER" id="PTHR30258">
    <property type="entry name" value="TYPE II SECRETION SYSTEM PROTEIN GSPE-RELATED"/>
    <property type="match status" value="1"/>
</dbReference>
<dbReference type="FunFam" id="3.30.450.90:FF:000001">
    <property type="entry name" value="Type II secretion system ATPase GspE"/>
    <property type="match status" value="1"/>
</dbReference>
<dbReference type="InterPro" id="IPR027417">
    <property type="entry name" value="P-loop_NTPase"/>
</dbReference>
<dbReference type="Proteomes" id="UP000176678">
    <property type="component" value="Unassembled WGS sequence"/>
</dbReference>
<dbReference type="SUPFAM" id="SSF160246">
    <property type="entry name" value="EspE N-terminal domain-like"/>
    <property type="match status" value="1"/>
</dbReference>
<dbReference type="Gene3D" id="3.40.50.300">
    <property type="entry name" value="P-loop containing nucleotide triphosphate hydrolases"/>
    <property type="match status" value="1"/>
</dbReference>
<evidence type="ECO:0000313" key="5">
    <source>
        <dbReference type="EMBL" id="OGL88408.1"/>
    </source>
</evidence>
<keyword evidence="3" id="KW-0067">ATP-binding</keyword>
<evidence type="ECO:0000256" key="3">
    <source>
        <dbReference type="ARBA" id="ARBA00022840"/>
    </source>
</evidence>
<dbReference type="EMBL" id="MGES01000049">
    <property type="protein sequence ID" value="OGL88408.1"/>
    <property type="molecule type" value="Genomic_DNA"/>
</dbReference>
<dbReference type="AlphaFoldDB" id="A0A1F7VE52"/>
<evidence type="ECO:0000256" key="2">
    <source>
        <dbReference type="ARBA" id="ARBA00022741"/>
    </source>
</evidence>
<dbReference type="Gene3D" id="3.30.300.160">
    <property type="entry name" value="Type II secretion system, protein E, N-terminal domain"/>
    <property type="match status" value="1"/>
</dbReference>
<accession>A0A1F7VE52</accession>
<dbReference type="Gene3D" id="3.30.450.90">
    <property type="match status" value="1"/>
</dbReference>
<dbReference type="InterPro" id="IPR001482">
    <property type="entry name" value="T2SS/T4SS_dom"/>
</dbReference>
<comment type="caution">
    <text evidence="5">The sequence shown here is derived from an EMBL/GenBank/DDBJ whole genome shotgun (WGS) entry which is preliminary data.</text>
</comment>
<dbReference type="SMART" id="SM00382">
    <property type="entry name" value="AAA"/>
    <property type="match status" value="1"/>
</dbReference>
<dbReference type="InterPro" id="IPR037257">
    <property type="entry name" value="T2SS_E_N_sf"/>
</dbReference>
<dbReference type="GO" id="GO:0005886">
    <property type="term" value="C:plasma membrane"/>
    <property type="evidence" value="ECO:0007669"/>
    <property type="project" value="TreeGrafter"/>
</dbReference>
<protein>
    <recommendedName>
        <fullName evidence="4">Bacterial type II secretion system protein E domain-containing protein</fullName>
    </recommendedName>
</protein>
<feature type="domain" description="Bacterial type II secretion system protein E" evidence="4">
    <location>
        <begin position="396"/>
        <end position="410"/>
    </location>
</feature>
<evidence type="ECO:0000313" key="6">
    <source>
        <dbReference type="Proteomes" id="UP000176678"/>
    </source>
</evidence>
<gene>
    <name evidence="5" type="ORF">A3H75_01870</name>
</gene>
<dbReference type="FunFam" id="3.40.50.300:FF:000398">
    <property type="entry name" value="Type IV pilus assembly ATPase PilB"/>
    <property type="match status" value="1"/>
</dbReference>
<proteinExistence type="inferred from homology"/>
<dbReference type="PANTHER" id="PTHR30258:SF1">
    <property type="entry name" value="PROTEIN TRANSPORT PROTEIN HOFB HOMOLOG"/>
    <property type="match status" value="1"/>
</dbReference>
<dbReference type="CDD" id="cd01129">
    <property type="entry name" value="PulE-GspE-like"/>
    <property type="match status" value="1"/>
</dbReference>
<comment type="similarity">
    <text evidence="1">Belongs to the GSP E family.</text>
</comment>
<keyword evidence="2" id="KW-0547">Nucleotide-binding</keyword>
<name>A0A1F7VE52_9BACT</name>
<dbReference type="PROSITE" id="PS00662">
    <property type="entry name" value="T2SP_E"/>
    <property type="match status" value="1"/>
</dbReference>
<evidence type="ECO:0000256" key="1">
    <source>
        <dbReference type="ARBA" id="ARBA00006611"/>
    </source>
</evidence>
<dbReference type="InterPro" id="IPR007831">
    <property type="entry name" value="T2SS_GspE_N"/>
</dbReference>
<dbReference type="InterPro" id="IPR003593">
    <property type="entry name" value="AAA+_ATPase"/>
</dbReference>
<dbReference type="GO" id="GO:0005524">
    <property type="term" value="F:ATP binding"/>
    <property type="evidence" value="ECO:0007669"/>
    <property type="project" value="UniProtKB-KW"/>
</dbReference>
<dbReference type="STRING" id="1802410.A3H75_01870"/>
<dbReference type="Pfam" id="PF05157">
    <property type="entry name" value="MshEN"/>
    <property type="match status" value="1"/>
</dbReference>
<organism evidence="5 6">
    <name type="scientific">Candidatus Uhrbacteria bacterium RIFCSPLOWO2_02_FULL_51_9</name>
    <dbReference type="NCBI Taxonomy" id="1802410"/>
    <lineage>
        <taxon>Bacteria</taxon>
        <taxon>Candidatus Uhriibacteriota</taxon>
    </lineage>
</organism>
<dbReference type="SUPFAM" id="SSF52540">
    <property type="entry name" value="P-loop containing nucleoside triphosphate hydrolases"/>
    <property type="match status" value="1"/>
</dbReference>
<reference evidence="5 6" key="1">
    <citation type="journal article" date="2016" name="Nat. Commun.">
        <title>Thousands of microbial genomes shed light on interconnected biogeochemical processes in an aquifer system.</title>
        <authorList>
            <person name="Anantharaman K."/>
            <person name="Brown C.T."/>
            <person name="Hug L.A."/>
            <person name="Sharon I."/>
            <person name="Castelle C.J."/>
            <person name="Probst A.J."/>
            <person name="Thomas B.C."/>
            <person name="Singh A."/>
            <person name="Wilkins M.J."/>
            <person name="Karaoz U."/>
            <person name="Brodie E.L."/>
            <person name="Williams K.H."/>
            <person name="Hubbard S.S."/>
            <person name="Banfield J.F."/>
        </authorList>
    </citation>
    <scope>NUCLEOTIDE SEQUENCE [LARGE SCALE GENOMIC DNA]</scope>
</reference>
<sequence length="579" mass="63280">MTDNPDDRPPGKVIGALLVRQGLITSADFAAVIARVGRTGGSLMAALEEMGVADEAALVRMFAEHYGVQTLDIEKIESPDEEVLRLLPREYCERHRVLPIARVDKTLVVAFADPGNVVLSDEIGSITRLKVEVVVASARAIQAMCKKCYTELERTDLRTALESDVRELGDEDAASREGEEVDAKALEELSATAPVVRIAGKLITDAIVRGVSDIHIERYEKTCRVRFRIDGVLREVMVLPPSQSGAIVSRIKVLSRLNIAERRMPQDGRMKYTLPSGRECDFRVSVVPFQFGEKVVMRLLDKATLQTDMTLLGFDPDELSKFEVAIHQPHGIVLVTGPTGSGKTTTLYSALAELNKITDNILTAEDPIEFVLPGINQMEMDAAIGRNFAGALRSFLRQDPDIIMVGEIRDYDTAEIAVKAALTGHLVLSTLHTNDAPSTISRLKDMGVEMFLLADALNMIIAQRLVRCTCVNCRAPYVYNKAECLAAGMKEDEYATATTMRGSGCAHCNGSGLKGRVALYEVLPITDTLRQVIVDGSSAADLKRAGIAHGMQTLRRAGLKKFGEGVTTLEEVLRITRVD</sequence>
<evidence type="ECO:0000259" key="4">
    <source>
        <dbReference type="PROSITE" id="PS00662"/>
    </source>
</evidence>
<dbReference type="Pfam" id="PF00437">
    <property type="entry name" value="T2SSE"/>
    <property type="match status" value="1"/>
</dbReference>